<dbReference type="InterPro" id="IPR011990">
    <property type="entry name" value="TPR-like_helical_dom_sf"/>
</dbReference>
<dbReference type="SUPFAM" id="SSF48452">
    <property type="entry name" value="TPR-like"/>
    <property type="match status" value="1"/>
</dbReference>
<accession>A0ABQ0U9U4</accession>
<keyword evidence="1" id="KW-0732">Signal</keyword>
<proteinExistence type="predicted"/>
<evidence type="ECO:0000313" key="3">
    <source>
        <dbReference type="Proteomes" id="UP000321189"/>
    </source>
</evidence>
<name>A0ABQ0U9U4_PSEAF</name>
<reference evidence="2 3" key="1">
    <citation type="submission" date="2019-07" db="EMBL/GenBank/DDBJ databases">
        <title>Whole genome shotgun sequence of Pseudoalteromonas atlantica NBRC 103033.</title>
        <authorList>
            <person name="Hosoyama A."/>
            <person name="Uohara A."/>
            <person name="Ohji S."/>
            <person name="Ichikawa N."/>
        </authorList>
    </citation>
    <scope>NUCLEOTIDE SEQUENCE [LARGE SCALE GENOMIC DNA]</scope>
    <source>
        <strain evidence="2 3">NBRC 103033</strain>
    </source>
</reference>
<comment type="caution">
    <text evidence="2">The sequence shown here is derived from an EMBL/GenBank/DDBJ whole genome shotgun (WGS) entry which is preliminary data.</text>
</comment>
<dbReference type="EMBL" id="BJUT01000002">
    <property type="protein sequence ID" value="GEK75258.1"/>
    <property type="molecule type" value="Genomic_DNA"/>
</dbReference>
<keyword evidence="3" id="KW-1185">Reference proteome</keyword>
<evidence type="ECO:0008006" key="4">
    <source>
        <dbReference type="Google" id="ProtNLM"/>
    </source>
</evidence>
<feature type="chain" id="PRO_5047324153" description="DUF560 domain-containing protein" evidence="1">
    <location>
        <begin position="24"/>
        <end position="442"/>
    </location>
</feature>
<gene>
    <name evidence="2" type="ORF">PAT01_05620</name>
</gene>
<evidence type="ECO:0000313" key="2">
    <source>
        <dbReference type="EMBL" id="GEK75258.1"/>
    </source>
</evidence>
<dbReference type="Proteomes" id="UP000321189">
    <property type="component" value="Unassembled WGS sequence"/>
</dbReference>
<sequence length="442" mass="50219">MIKHAIFILLLGYLSFASLNAKAQNNISYVKLLGELQYLISQKQFDEAYKSSQKHYKYLGEPDFDYLLGVSALNSGLSAPAVFAFERVIEAKPQWYEARLYLVKSYIAANNLPAANAQATLLINTDTSPEGVKKAARSLLATSQHKQRLTERTYDQSIELAYGVDGNVNAGTSEDTILIPNLGEFLLSPESKSTDDNYIKLNYKGRYFHPIDQRSSFALGVNTDWYKFNELSEYDRINTNISGRYQQKLNDNTLWYLQAGITPLLLDGELYRTETSLTSGASYQFDKQLSVFGALSIGLMNNTFDEKLDNSFYTLNIGASYLSQKWYQSVSANFKNESANIDEGEFNARSISGIYYQINALLSQQWQVSAQIGYQWIEYQDEHPLFLQERSDNLLILSSSLRYLVNKSLALQLALNYQDKTSDISLFEYDRFDTNISASYSF</sequence>
<dbReference type="RefSeq" id="WP_154944686.1">
    <property type="nucleotide sequence ID" value="NZ_BJUT01000002.1"/>
</dbReference>
<dbReference type="Gene3D" id="1.25.40.10">
    <property type="entry name" value="Tetratricopeptide repeat domain"/>
    <property type="match status" value="1"/>
</dbReference>
<evidence type="ECO:0000256" key="1">
    <source>
        <dbReference type="SAM" id="SignalP"/>
    </source>
</evidence>
<protein>
    <recommendedName>
        <fullName evidence="4">DUF560 domain-containing protein</fullName>
    </recommendedName>
</protein>
<dbReference type="SUPFAM" id="SSF56935">
    <property type="entry name" value="Porins"/>
    <property type="match status" value="1"/>
</dbReference>
<feature type="signal peptide" evidence="1">
    <location>
        <begin position="1"/>
        <end position="23"/>
    </location>
</feature>
<organism evidence="2 3">
    <name type="scientific">Pseudoalteromonas atlantica</name>
    <name type="common">Alteromonas atlantica</name>
    <dbReference type="NCBI Taxonomy" id="288"/>
    <lineage>
        <taxon>Bacteria</taxon>
        <taxon>Pseudomonadati</taxon>
        <taxon>Pseudomonadota</taxon>
        <taxon>Gammaproteobacteria</taxon>
        <taxon>Alteromonadales</taxon>
        <taxon>Pseudoalteromonadaceae</taxon>
        <taxon>Pseudoalteromonas</taxon>
    </lineage>
</organism>